<dbReference type="PANTHER" id="PTHR10353:SF36">
    <property type="entry name" value="LP05116P"/>
    <property type="match status" value="1"/>
</dbReference>
<accession>A0ABS7JAD7</accession>
<reference evidence="5 6" key="1">
    <citation type="submission" date="2021-08" db="EMBL/GenBank/DDBJ databases">
        <title>Comparative Genomics Analysis of the Genus Qipengyuania Reveals Extensive Genetic Diversity and Metabolic Versatility, Including the Description of Fifteen Novel Species.</title>
        <authorList>
            <person name="Liu Y."/>
        </authorList>
    </citation>
    <scope>NUCLEOTIDE SEQUENCE [LARGE SCALE GENOMIC DNA]</scope>
    <source>
        <strain evidence="5 6">GH25</strain>
    </source>
</reference>
<sequence length="411" mass="45421">MDKTSQRRAPDGFLWGSAISAHQTEGNNVNSDVWLLENSVPTVFEEPSGDACDSYHRYLEDFDLAAGLGFNCHRIGIEWARIEPAQGQFSSAALDHYRRALEALHARGLQPIVTFNHFTTPRWFAMRGGFEVADAADLFARFCARVMASMGDLVTYALPFNEANIQRLFALARHFATSGEEVDQMLAAARRATGSPAFSSIMFAPVDLCEPVMVRAQRESYAAIKAERTDVPVGLSLTMQDIQGIGDNNPAELVIASLYGPWLEVGREMDFTGVQTYTRVLVSASGLQRPPAGSEMTGAGYEFCPEALKGTIRLAHERIGKPVFVTESGICTDDDSRRIAFIDRALAAVRECLDDGIDVRSYICWSLLDNFEWTRGYGERFGLVDVDYQTFARTTKPSAIHLAETVRSGMI</sequence>
<comment type="caution">
    <text evidence="5">The sequence shown here is derived from an EMBL/GenBank/DDBJ whole genome shotgun (WGS) entry which is preliminary data.</text>
</comment>
<evidence type="ECO:0000313" key="5">
    <source>
        <dbReference type="EMBL" id="MBX7486982.1"/>
    </source>
</evidence>
<dbReference type="RefSeq" id="WP_221596307.1">
    <property type="nucleotide sequence ID" value="NZ_JAIGNQ010000001.1"/>
</dbReference>
<evidence type="ECO:0000256" key="1">
    <source>
        <dbReference type="ARBA" id="ARBA00010838"/>
    </source>
</evidence>
<name>A0ABS7JAD7_9SPHN</name>
<evidence type="ECO:0000256" key="3">
    <source>
        <dbReference type="ARBA" id="ARBA00023295"/>
    </source>
</evidence>
<protein>
    <submittedName>
        <fullName evidence="5">Family 1 glycosylhydrolase</fullName>
    </submittedName>
</protein>
<keyword evidence="3" id="KW-0326">Glycosidase</keyword>
<keyword evidence="2" id="KW-0378">Hydrolase</keyword>
<gene>
    <name evidence="5" type="ORF">K3177_00490</name>
</gene>
<dbReference type="InterPro" id="IPR017853">
    <property type="entry name" value="GH"/>
</dbReference>
<dbReference type="Pfam" id="PF00232">
    <property type="entry name" value="Glyco_hydro_1"/>
    <property type="match status" value="2"/>
</dbReference>
<dbReference type="InterPro" id="IPR001360">
    <property type="entry name" value="Glyco_hydro_1"/>
</dbReference>
<dbReference type="PRINTS" id="PR00131">
    <property type="entry name" value="GLHYDRLASE1"/>
</dbReference>
<proteinExistence type="inferred from homology"/>
<evidence type="ECO:0000256" key="2">
    <source>
        <dbReference type="ARBA" id="ARBA00022801"/>
    </source>
</evidence>
<organism evidence="5 6">
    <name type="scientific">Qipengyuania pacifica</name>
    <dbReference type="NCBI Taxonomy" id="2860199"/>
    <lineage>
        <taxon>Bacteria</taxon>
        <taxon>Pseudomonadati</taxon>
        <taxon>Pseudomonadota</taxon>
        <taxon>Alphaproteobacteria</taxon>
        <taxon>Sphingomonadales</taxon>
        <taxon>Erythrobacteraceae</taxon>
        <taxon>Qipengyuania</taxon>
    </lineage>
</organism>
<dbReference type="SUPFAM" id="SSF51445">
    <property type="entry name" value="(Trans)glycosidases"/>
    <property type="match status" value="1"/>
</dbReference>
<keyword evidence="6" id="KW-1185">Reference proteome</keyword>
<dbReference type="PANTHER" id="PTHR10353">
    <property type="entry name" value="GLYCOSYL HYDROLASE"/>
    <property type="match status" value="1"/>
</dbReference>
<comment type="similarity">
    <text evidence="1 4">Belongs to the glycosyl hydrolase 1 family.</text>
</comment>
<dbReference type="Proteomes" id="UP000776651">
    <property type="component" value="Unassembled WGS sequence"/>
</dbReference>
<evidence type="ECO:0000256" key="4">
    <source>
        <dbReference type="RuleBase" id="RU003690"/>
    </source>
</evidence>
<dbReference type="EMBL" id="JAIGNQ010000001">
    <property type="protein sequence ID" value="MBX7486982.1"/>
    <property type="molecule type" value="Genomic_DNA"/>
</dbReference>
<evidence type="ECO:0000313" key="6">
    <source>
        <dbReference type="Proteomes" id="UP000776651"/>
    </source>
</evidence>
<dbReference type="Gene3D" id="3.20.20.80">
    <property type="entry name" value="Glycosidases"/>
    <property type="match status" value="1"/>
</dbReference>